<evidence type="ECO:0000256" key="5">
    <source>
        <dbReference type="ARBA" id="ARBA00022553"/>
    </source>
</evidence>
<evidence type="ECO:0000256" key="14">
    <source>
        <dbReference type="PROSITE-ProRule" id="PRU00110"/>
    </source>
</evidence>
<proteinExistence type="predicted"/>
<dbReference type="PROSITE" id="PS50112">
    <property type="entry name" value="PAS"/>
    <property type="match status" value="1"/>
</dbReference>
<keyword evidence="10" id="KW-0067">ATP-binding</keyword>
<dbReference type="Gene3D" id="1.10.287.130">
    <property type="match status" value="1"/>
</dbReference>
<dbReference type="InterPro" id="IPR013656">
    <property type="entry name" value="PAS_4"/>
</dbReference>
<keyword evidence="13 16" id="KW-0472">Membrane</keyword>
<dbReference type="PANTHER" id="PTHR45339">
    <property type="entry name" value="HYBRID SIGNAL TRANSDUCTION HISTIDINE KINASE J"/>
    <property type="match status" value="1"/>
</dbReference>
<dbReference type="SMART" id="SM00448">
    <property type="entry name" value="REC"/>
    <property type="match status" value="2"/>
</dbReference>
<dbReference type="SMART" id="SM00388">
    <property type="entry name" value="HisKA"/>
    <property type="match status" value="1"/>
</dbReference>
<evidence type="ECO:0000256" key="10">
    <source>
        <dbReference type="ARBA" id="ARBA00022840"/>
    </source>
</evidence>
<dbReference type="Gene3D" id="6.10.340.10">
    <property type="match status" value="1"/>
</dbReference>
<dbReference type="PRINTS" id="PR00344">
    <property type="entry name" value="BCTRLSENSOR"/>
</dbReference>
<dbReference type="PANTHER" id="PTHR45339:SF1">
    <property type="entry name" value="HYBRID SIGNAL TRANSDUCTION HISTIDINE KINASE J"/>
    <property type="match status" value="1"/>
</dbReference>
<keyword evidence="5 15" id="KW-0597">Phosphoprotein</keyword>
<dbReference type="InterPro" id="IPR035965">
    <property type="entry name" value="PAS-like_dom_sf"/>
</dbReference>
<dbReference type="GO" id="GO:0016301">
    <property type="term" value="F:kinase activity"/>
    <property type="evidence" value="ECO:0007669"/>
    <property type="project" value="UniProtKB-KW"/>
</dbReference>
<accession>A0ABM7MQ93</accession>
<evidence type="ECO:0000313" key="23">
    <source>
        <dbReference type="EMBL" id="BCO28438.1"/>
    </source>
</evidence>
<dbReference type="InterPro" id="IPR003594">
    <property type="entry name" value="HATPase_dom"/>
</dbReference>
<dbReference type="NCBIfam" id="TIGR00229">
    <property type="entry name" value="sensory_box"/>
    <property type="match status" value="1"/>
</dbReference>
<dbReference type="CDD" id="cd00156">
    <property type="entry name" value="REC"/>
    <property type="match status" value="1"/>
</dbReference>
<sequence>MKRTFGSSLVVRTSGLILLSLAVFALGSYRLVVMPTVSGLAQAEMGLVSQQVDAHIQRLFESVEVTLRSSRGWGLNGDLDHDQLSRFNEFFFPIISSHTEISSVNFSNESGREILLLHTVDGKWINRLSNPVVWGRKTYWLTWSADRVLEKSEMRELDYDTRKRPWFQGAMALPNDDAVYWTEPYIFFTTREPGITAAMRWTGKDGSRYVIGHDVKLLDLSRFTTGLHLGSRGVAALMTDSGALLALPHSEQLGSDEQLKGAVLKTASEVGLTGIATGYAHWLAQGRPVAGISVFEHEQESWFSLFRATALGQRQVWLAVFAPKSEFVPVRSGDVFLLLLITVLSLAVGSLVAMRVARRFAKPLEELTRESERIGRMDLLAPVAQGPLTAPWCEVVQLAQAQETMRQHLLESSASLEQSNEQLEAKVQERTLTLAHQVAFIEALLDIIPNPIFYKGADTRFMGCNQAYEASFGISRQQFIGKRVSDLDFLPEPKRQAYQQEDEAVILAGGRVSRNESLVFADGQLHDVLYSVTGFRNVDGSPGGLIGMIVDVSELKAAERDAREARALAEAASSAKAEFLANMSHEIRTPMNAVIGMTQLALQTDLTSRQRNYLDKVHSAANGLLALINDILDFSKIEAGKLSFERIGFKLETVVSHVADLASVSARDKGLELLLNIASDVPEELMGDPLRLGQVLTNLISNAVKFTDQGEITLSVSCVSRQDTGAVLLFEVRDTGIGMTEEYAGRIFAAFSQADSSTTRRYGGTGLGLSISKRIVELMGGKIGVSSQLGIGSCFHFTALFGLADATTQPTEASRHLLDIRGMAILVVDDNAAAREVFVHMLVSLGFEALAVDSGAAALVELARATQAGNPYQLVLIDWKMPVMDGVETLRKVHAALGESCPLCLLATAHDRDNLALALGNTPVDGILDKPATASMLLDAIMTACHRQPLRIDAAQLIPRRLELADIRAALQGKRVLLVEDNQTNQELAVELLQNVGITPDLAVNGKEAVDKVQQGHYALVFMDCQMPIMDGLEATRLIRMDAQFAQTIIVAMTANAMAGEREKCLQVGMNDYLAKPIDIHAFYATLTRWLVPDQEFSSSAVVSPLDPSAQATVTDGKPKVLDRDTALKRMGGDQALYQRLLDRFGEREADAPQRLRQALDSGDNDAARRIVHNLKGLAANIGADQLATASRHLEYHLDGGKPVLYEALANWEQSLSGILTRLNDTKLQTPGAPLPDSPVFDRLALESLLHRLSEELQNDDAKASRNAAELSRLLADHDCADIARALARHAAQYDYDAAIQDLGTLAKQLNVSL</sequence>
<keyword evidence="11 16" id="KW-1133">Transmembrane helix</keyword>
<keyword evidence="12" id="KW-0902">Two-component regulatory system</keyword>
<evidence type="ECO:0000256" key="1">
    <source>
        <dbReference type="ARBA" id="ARBA00000085"/>
    </source>
</evidence>
<comment type="subcellular location">
    <subcellularLocation>
        <location evidence="2">Cell membrane</location>
        <topology evidence="2">Multi-pass membrane protein</topology>
    </subcellularLocation>
</comment>
<evidence type="ECO:0000256" key="6">
    <source>
        <dbReference type="ARBA" id="ARBA00022679"/>
    </source>
</evidence>
<dbReference type="InterPro" id="IPR005467">
    <property type="entry name" value="His_kinase_dom"/>
</dbReference>
<feature type="domain" description="Response regulatory" evidence="18">
    <location>
        <begin position="824"/>
        <end position="945"/>
    </location>
</feature>
<dbReference type="Pfam" id="PF00512">
    <property type="entry name" value="HisKA"/>
    <property type="match status" value="1"/>
</dbReference>
<evidence type="ECO:0000259" key="21">
    <source>
        <dbReference type="PROSITE" id="PS50885"/>
    </source>
</evidence>
<dbReference type="RefSeq" id="WP_223904394.1">
    <property type="nucleotide sequence ID" value="NZ_AP024238.1"/>
</dbReference>
<protein>
    <recommendedName>
        <fullName evidence="3">histidine kinase</fullName>
        <ecNumber evidence="3">2.7.13.3</ecNumber>
    </recommendedName>
</protein>
<organism evidence="23 24">
    <name type="scientific">Rhodoferax lithotrophicus</name>
    <dbReference type="NCBI Taxonomy" id="2798804"/>
    <lineage>
        <taxon>Bacteria</taxon>
        <taxon>Pseudomonadati</taxon>
        <taxon>Pseudomonadota</taxon>
        <taxon>Betaproteobacteria</taxon>
        <taxon>Burkholderiales</taxon>
        <taxon>Comamonadaceae</taxon>
        <taxon>Rhodoferax</taxon>
    </lineage>
</organism>
<name>A0ABM7MQ93_9BURK</name>
<keyword evidence="24" id="KW-1185">Reference proteome</keyword>
<dbReference type="SMART" id="SM00091">
    <property type="entry name" value="PAS"/>
    <property type="match status" value="1"/>
</dbReference>
<keyword evidence="6" id="KW-0808">Transferase</keyword>
<evidence type="ECO:0000256" key="15">
    <source>
        <dbReference type="PROSITE-ProRule" id="PRU00169"/>
    </source>
</evidence>
<evidence type="ECO:0000256" key="11">
    <source>
        <dbReference type="ARBA" id="ARBA00022989"/>
    </source>
</evidence>
<evidence type="ECO:0000256" key="13">
    <source>
        <dbReference type="ARBA" id="ARBA00023136"/>
    </source>
</evidence>
<dbReference type="Pfam" id="PF00072">
    <property type="entry name" value="Response_reg"/>
    <property type="match status" value="2"/>
</dbReference>
<dbReference type="InterPro" id="IPR011006">
    <property type="entry name" value="CheY-like_superfamily"/>
</dbReference>
<keyword evidence="8" id="KW-0547">Nucleotide-binding</keyword>
<feature type="domain" description="HPt" evidence="22">
    <location>
        <begin position="1134"/>
        <end position="1233"/>
    </location>
</feature>
<evidence type="ECO:0000256" key="4">
    <source>
        <dbReference type="ARBA" id="ARBA00022475"/>
    </source>
</evidence>
<dbReference type="SUPFAM" id="SSF47384">
    <property type="entry name" value="Homodimeric domain of signal transducing histidine kinase"/>
    <property type="match status" value="1"/>
</dbReference>
<dbReference type="SUPFAM" id="SSF55785">
    <property type="entry name" value="PYP-like sensor domain (PAS domain)"/>
    <property type="match status" value="1"/>
</dbReference>
<dbReference type="Gene3D" id="3.40.50.2300">
    <property type="match status" value="2"/>
</dbReference>
<dbReference type="PROSITE" id="PS50109">
    <property type="entry name" value="HIS_KIN"/>
    <property type="match status" value="1"/>
</dbReference>
<dbReference type="Gene3D" id="3.30.565.10">
    <property type="entry name" value="Histidine kinase-like ATPase, C-terminal domain"/>
    <property type="match status" value="1"/>
</dbReference>
<dbReference type="Pfam" id="PF02518">
    <property type="entry name" value="HATPase_c"/>
    <property type="match status" value="1"/>
</dbReference>
<keyword evidence="4" id="KW-1003">Cell membrane</keyword>
<dbReference type="PROSITE" id="PS50113">
    <property type="entry name" value="PAC"/>
    <property type="match status" value="1"/>
</dbReference>
<evidence type="ECO:0000256" key="8">
    <source>
        <dbReference type="ARBA" id="ARBA00022741"/>
    </source>
</evidence>
<feature type="domain" description="Histidine kinase" evidence="17">
    <location>
        <begin position="582"/>
        <end position="803"/>
    </location>
</feature>
<feature type="modified residue" description="Phosphohistidine" evidence="14">
    <location>
        <position position="1173"/>
    </location>
</feature>
<evidence type="ECO:0000259" key="20">
    <source>
        <dbReference type="PROSITE" id="PS50113"/>
    </source>
</evidence>
<dbReference type="InterPro" id="IPR036890">
    <property type="entry name" value="HATPase_C_sf"/>
</dbReference>
<dbReference type="InterPro" id="IPR036097">
    <property type="entry name" value="HisK_dim/P_sf"/>
</dbReference>
<evidence type="ECO:0000256" key="9">
    <source>
        <dbReference type="ARBA" id="ARBA00022777"/>
    </source>
</evidence>
<evidence type="ECO:0000256" key="12">
    <source>
        <dbReference type="ARBA" id="ARBA00023012"/>
    </source>
</evidence>
<evidence type="ECO:0000256" key="3">
    <source>
        <dbReference type="ARBA" id="ARBA00012438"/>
    </source>
</evidence>
<dbReference type="SUPFAM" id="SSF103190">
    <property type="entry name" value="Sensory domain-like"/>
    <property type="match status" value="1"/>
</dbReference>
<feature type="domain" description="PAS" evidence="19">
    <location>
        <begin position="437"/>
        <end position="509"/>
    </location>
</feature>
<feature type="domain" description="PAC" evidence="20">
    <location>
        <begin position="512"/>
        <end position="564"/>
    </location>
</feature>
<dbReference type="EMBL" id="AP024238">
    <property type="protein sequence ID" value="BCO28438.1"/>
    <property type="molecule type" value="Genomic_DNA"/>
</dbReference>
<dbReference type="CDD" id="cd00130">
    <property type="entry name" value="PAS"/>
    <property type="match status" value="1"/>
</dbReference>
<dbReference type="SUPFAM" id="SSF52172">
    <property type="entry name" value="CheY-like"/>
    <property type="match status" value="2"/>
</dbReference>
<dbReference type="Pfam" id="PF01627">
    <property type="entry name" value="Hpt"/>
    <property type="match status" value="1"/>
</dbReference>
<dbReference type="CDD" id="cd17546">
    <property type="entry name" value="REC_hyHK_CKI1_RcsC-like"/>
    <property type="match status" value="1"/>
</dbReference>
<dbReference type="SMART" id="SM00387">
    <property type="entry name" value="HATPase_c"/>
    <property type="match status" value="1"/>
</dbReference>
<dbReference type="InterPro" id="IPR008207">
    <property type="entry name" value="Sig_transdc_His_kin_Hpt_dom"/>
</dbReference>
<dbReference type="InterPro" id="IPR003661">
    <property type="entry name" value="HisK_dim/P_dom"/>
</dbReference>
<evidence type="ECO:0000313" key="24">
    <source>
        <dbReference type="Proteomes" id="UP000824366"/>
    </source>
</evidence>
<gene>
    <name evidence="23" type="ORF">MIZ03_3338</name>
</gene>
<dbReference type="Gene3D" id="1.20.120.160">
    <property type="entry name" value="HPT domain"/>
    <property type="match status" value="1"/>
</dbReference>
<dbReference type="Gene3D" id="3.30.450.20">
    <property type="entry name" value="PAS domain"/>
    <property type="match status" value="2"/>
</dbReference>
<feature type="domain" description="Response regulatory" evidence="18">
    <location>
        <begin position="975"/>
        <end position="1091"/>
    </location>
</feature>
<dbReference type="PROSITE" id="PS50885">
    <property type="entry name" value="HAMP"/>
    <property type="match status" value="1"/>
</dbReference>
<dbReference type="InterPro" id="IPR000014">
    <property type="entry name" value="PAS"/>
</dbReference>
<dbReference type="InterPro" id="IPR001789">
    <property type="entry name" value="Sig_transdc_resp-reg_receiver"/>
</dbReference>
<dbReference type="CDD" id="cd00082">
    <property type="entry name" value="HisKA"/>
    <property type="match status" value="1"/>
</dbReference>
<keyword evidence="9 23" id="KW-0418">Kinase</keyword>
<feature type="domain" description="HAMP" evidence="21">
    <location>
        <begin position="358"/>
        <end position="414"/>
    </location>
</feature>
<dbReference type="Pfam" id="PF08448">
    <property type="entry name" value="PAS_4"/>
    <property type="match status" value="1"/>
</dbReference>
<dbReference type="InterPro" id="IPR004358">
    <property type="entry name" value="Sig_transdc_His_kin-like_C"/>
</dbReference>
<evidence type="ECO:0000259" key="22">
    <source>
        <dbReference type="PROSITE" id="PS50894"/>
    </source>
</evidence>
<evidence type="ECO:0000259" key="18">
    <source>
        <dbReference type="PROSITE" id="PS50110"/>
    </source>
</evidence>
<evidence type="ECO:0000256" key="16">
    <source>
        <dbReference type="SAM" id="Phobius"/>
    </source>
</evidence>
<dbReference type="PROSITE" id="PS50110">
    <property type="entry name" value="RESPONSE_REGULATORY"/>
    <property type="match status" value="2"/>
</dbReference>
<dbReference type="InterPro" id="IPR000700">
    <property type="entry name" value="PAS-assoc_C"/>
</dbReference>
<evidence type="ECO:0000259" key="17">
    <source>
        <dbReference type="PROSITE" id="PS50109"/>
    </source>
</evidence>
<dbReference type="EC" id="2.7.13.3" evidence="3"/>
<dbReference type="InterPro" id="IPR003660">
    <property type="entry name" value="HAMP_dom"/>
</dbReference>
<comment type="catalytic activity">
    <reaction evidence="1">
        <text>ATP + protein L-histidine = ADP + protein N-phospho-L-histidine.</text>
        <dbReference type="EC" id="2.7.13.3"/>
    </reaction>
</comment>
<dbReference type="InterPro" id="IPR036641">
    <property type="entry name" value="HPT_dom_sf"/>
</dbReference>
<dbReference type="PROSITE" id="PS50894">
    <property type="entry name" value="HPT"/>
    <property type="match status" value="1"/>
</dbReference>
<feature type="transmembrane region" description="Helical" evidence="16">
    <location>
        <begin position="335"/>
        <end position="354"/>
    </location>
</feature>
<evidence type="ECO:0000256" key="2">
    <source>
        <dbReference type="ARBA" id="ARBA00004651"/>
    </source>
</evidence>
<feature type="modified residue" description="4-aspartylphosphate" evidence="15">
    <location>
        <position position="1024"/>
    </location>
</feature>
<feature type="modified residue" description="4-aspartylphosphate" evidence="15">
    <location>
        <position position="878"/>
    </location>
</feature>
<dbReference type="SUPFAM" id="SSF55874">
    <property type="entry name" value="ATPase domain of HSP90 chaperone/DNA topoisomerase II/histidine kinase"/>
    <property type="match status" value="1"/>
</dbReference>
<keyword evidence="7 16" id="KW-0812">Transmembrane</keyword>
<dbReference type="Proteomes" id="UP000824366">
    <property type="component" value="Chromosome"/>
</dbReference>
<evidence type="ECO:0000259" key="19">
    <source>
        <dbReference type="PROSITE" id="PS50112"/>
    </source>
</evidence>
<dbReference type="InterPro" id="IPR029151">
    <property type="entry name" value="Sensor-like_sf"/>
</dbReference>
<reference evidence="23 24" key="1">
    <citation type="journal article" date="2021" name="Microbiol. Spectr.">
        <title>A Single Bacterium Capable of Oxidation and Reduction of Iron at Circumneutral pH.</title>
        <authorList>
            <person name="Kato S."/>
            <person name="Ohkuma M."/>
        </authorList>
    </citation>
    <scope>NUCLEOTIDE SEQUENCE [LARGE SCALE GENOMIC DNA]</scope>
    <source>
        <strain evidence="23 24">MIZ03</strain>
    </source>
</reference>
<dbReference type="SUPFAM" id="SSF47226">
    <property type="entry name" value="Histidine-containing phosphotransfer domain, HPT domain"/>
    <property type="match status" value="1"/>
</dbReference>
<dbReference type="CDD" id="cd16922">
    <property type="entry name" value="HATPase_EvgS-ArcB-TorS-like"/>
    <property type="match status" value="1"/>
</dbReference>
<evidence type="ECO:0000256" key="7">
    <source>
        <dbReference type="ARBA" id="ARBA00022692"/>
    </source>
</evidence>